<protein>
    <submittedName>
        <fullName evidence="1">Uncharacterized protein</fullName>
    </submittedName>
</protein>
<dbReference type="Proteomes" id="UP001385499">
    <property type="component" value="Unassembled WGS sequence"/>
</dbReference>
<gene>
    <name evidence="1" type="ORF">V6575_23030</name>
</gene>
<accession>A0ABU8TS08</accession>
<keyword evidence="2" id="KW-1185">Reference proteome</keyword>
<dbReference type="RefSeq" id="WP_340277835.1">
    <property type="nucleotide sequence ID" value="NZ_JBAKIA010000038.1"/>
</dbReference>
<evidence type="ECO:0000313" key="1">
    <source>
        <dbReference type="EMBL" id="MEJ8476958.1"/>
    </source>
</evidence>
<reference evidence="1 2" key="1">
    <citation type="submission" date="2024-02" db="EMBL/GenBank/DDBJ databases">
        <title>Roseibium algae sp. nov., isolated from marine alga (Grateloupia sp.), showing potential in myo-inositol conversion.</title>
        <authorList>
            <person name="Wang Y."/>
        </authorList>
    </citation>
    <scope>NUCLEOTIDE SEQUENCE [LARGE SCALE GENOMIC DNA]</scope>
    <source>
        <strain evidence="1 2">H3510</strain>
    </source>
</reference>
<proteinExistence type="predicted"/>
<evidence type="ECO:0000313" key="2">
    <source>
        <dbReference type="Proteomes" id="UP001385499"/>
    </source>
</evidence>
<comment type="caution">
    <text evidence="1">The sequence shown here is derived from an EMBL/GenBank/DDBJ whole genome shotgun (WGS) entry which is preliminary data.</text>
</comment>
<name>A0ABU8TS08_9HYPH</name>
<sequence>MTIHSPDRPFFLPPRSDENNGVDFLGLRQTNLDMMADMIPSINNVTDYIRPFSLVCWVFWKFYDLCSAAGLEDPSREDIDRFRERIEVLFSWGASMHHNGGRIPGTGAVPPAPTPDGQYPLTFSDWKRLQSSTSLIAALWYGPASKIVTGLGFLMPLAGKTGFFRVTGLGIHLAEALDAHLRSNEELYSRLLATLAPVTASREDAVTLWQTWAPDQILEAERVAFHSALFSDKEIGDRNGLLGKRSTTLALAIHHMRHCTSPAHVAEIRQGMALSIGQDGTSYTIPETLIPTRNSWLTLQMRQLQRLSMECLLSWCEDRILADRINETSAMAARFSQGWDGTENRFGDLTTVEDMIALLDAQADSIEGFIAAINEERLENPFDLIATIQQLFRARDPSFAHYAFLGMLLSVAYAGAAASETNSLRLGGAPRLSLDSLRRSMVGLGATSVREAFQYILEAMIISQHFSTAVNRFDGRNQRLRLAIEETGLEAMVGKSWEPTVTEDRLPTLLSLAAQSGIIARNEQNAFWEV</sequence>
<dbReference type="EMBL" id="JBAKIA010000038">
    <property type="protein sequence ID" value="MEJ8476958.1"/>
    <property type="molecule type" value="Genomic_DNA"/>
</dbReference>
<organism evidence="1 2">
    <name type="scientific">Roseibium algae</name>
    <dbReference type="NCBI Taxonomy" id="3123038"/>
    <lineage>
        <taxon>Bacteria</taxon>
        <taxon>Pseudomonadati</taxon>
        <taxon>Pseudomonadota</taxon>
        <taxon>Alphaproteobacteria</taxon>
        <taxon>Hyphomicrobiales</taxon>
        <taxon>Stappiaceae</taxon>
        <taxon>Roseibium</taxon>
    </lineage>
</organism>